<dbReference type="InterPro" id="IPR027417">
    <property type="entry name" value="P-loop_NTPase"/>
</dbReference>
<evidence type="ECO:0000313" key="6">
    <source>
        <dbReference type="EMBL" id="MCC2221858.1"/>
    </source>
</evidence>
<dbReference type="PROSITE" id="PS50893">
    <property type="entry name" value="ABC_TRANSPORTER_2"/>
    <property type="match status" value="1"/>
</dbReference>
<keyword evidence="3" id="KW-0547">Nucleotide-binding</keyword>
<comment type="caution">
    <text evidence="6">The sequence shown here is derived from an EMBL/GenBank/DDBJ whole genome shotgun (WGS) entry which is preliminary data.</text>
</comment>
<evidence type="ECO:0000256" key="3">
    <source>
        <dbReference type="ARBA" id="ARBA00022741"/>
    </source>
</evidence>
<dbReference type="RefSeq" id="WP_308731876.1">
    <property type="nucleotide sequence ID" value="NZ_JAJEQN010000022.1"/>
</dbReference>
<reference evidence="6 7" key="1">
    <citation type="submission" date="2021-10" db="EMBL/GenBank/DDBJ databases">
        <title>Anaerobic single-cell dispensing facilitates the cultivation of human gut bacteria.</title>
        <authorList>
            <person name="Afrizal A."/>
        </authorList>
    </citation>
    <scope>NUCLEOTIDE SEQUENCE [LARGE SCALE GENOMIC DNA]</scope>
    <source>
        <strain evidence="6 7">CLA-AA-H224</strain>
    </source>
</reference>
<dbReference type="GO" id="GO:0016887">
    <property type="term" value="F:ATP hydrolysis activity"/>
    <property type="evidence" value="ECO:0007669"/>
    <property type="project" value="InterPro"/>
</dbReference>
<dbReference type="InterPro" id="IPR017871">
    <property type="entry name" value="ABC_transporter-like_CS"/>
</dbReference>
<dbReference type="InterPro" id="IPR003439">
    <property type="entry name" value="ABC_transporter-like_ATP-bd"/>
</dbReference>
<keyword evidence="7" id="KW-1185">Reference proteome</keyword>
<evidence type="ECO:0000256" key="1">
    <source>
        <dbReference type="ARBA" id="ARBA00005417"/>
    </source>
</evidence>
<evidence type="ECO:0000256" key="4">
    <source>
        <dbReference type="ARBA" id="ARBA00022840"/>
    </source>
</evidence>
<gene>
    <name evidence="6" type="ORF">LKD48_09460</name>
</gene>
<sequence length="212" mass="23379">MLEIENLTKTFGTQTVISDISMTLVSGKIYGLVGRNGSGKTMLMKMILGFVSPSSGSIKIEGKVLGKDISMPDRIGAIIENPGFLPEYSGFKNLKFLAMIHHKISNEEIRNAMRIVGLDPDSKKHVGKYSLGMRQRLGIAQAIMEDPDILLLDEPLNGLDNEGVEEIRKVLLSLKEKGKLIILASHSKEDIQILCDTVFRMDHGKIIATETN</sequence>
<name>A0AAE3JCN9_9FIRM</name>
<feature type="domain" description="ABC transporter" evidence="5">
    <location>
        <begin position="2"/>
        <end position="211"/>
    </location>
</feature>
<organism evidence="6 7">
    <name type="scientific">Anthropogastromicrobium aceti</name>
    <dbReference type="NCBI Taxonomy" id="2981768"/>
    <lineage>
        <taxon>Bacteria</taxon>
        <taxon>Bacillati</taxon>
        <taxon>Bacillota</taxon>
        <taxon>Clostridia</taxon>
        <taxon>Lachnospirales</taxon>
        <taxon>Lachnospiraceae</taxon>
        <taxon>Anthropogastromicrobium</taxon>
    </lineage>
</organism>
<keyword evidence="4 6" id="KW-0067">ATP-binding</keyword>
<keyword evidence="2" id="KW-0813">Transport</keyword>
<dbReference type="Gene3D" id="3.40.50.300">
    <property type="entry name" value="P-loop containing nucleotide triphosphate hydrolases"/>
    <property type="match status" value="1"/>
</dbReference>
<dbReference type="PANTHER" id="PTHR43335">
    <property type="entry name" value="ABC TRANSPORTER, ATP-BINDING PROTEIN"/>
    <property type="match status" value="1"/>
</dbReference>
<evidence type="ECO:0000256" key="2">
    <source>
        <dbReference type="ARBA" id="ARBA00022448"/>
    </source>
</evidence>
<dbReference type="SUPFAM" id="SSF52540">
    <property type="entry name" value="P-loop containing nucleoside triphosphate hydrolases"/>
    <property type="match status" value="1"/>
</dbReference>
<dbReference type="EMBL" id="JAJEQN010000022">
    <property type="protein sequence ID" value="MCC2221858.1"/>
    <property type="molecule type" value="Genomic_DNA"/>
</dbReference>
<dbReference type="AlphaFoldDB" id="A0AAE3JCN9"/>
<dbReference type="SMART" id="SM00382">
    <property type="entry name" value="AAA"/>
    <property type="match status" value="1"/>
</dbReference>
<dbReference type="InterPro" id="IPR003593">
    <property type="entry name" value="AAA+_ATPase"/>
</dbReference>
<dbReference type="PANTHER" id="PTHR43335:SF4">
    <property type="entry name" value="ABC TRANSPORTER, ATP-BINDING PROTEIN"/>
    <property type="match status" value="1"/>
</dbReference>
<evidence type="ECO:0000259" key="5">
    <source>
        <dbReference type="PROSITE" id="PS50893"/>
    </source>
</evidence>
<proteinExistence type="inferred from homology"/>
<dbReference type="Pfam" id="PF00005">
    <property type="entry name" value="ABC_tran"/>
    <property type="match status" value="1"/>
</dbReference>
<dbReference type="GO" id="GO:0005524">
    <property type="term" value="F:ATP binding"/>
    <property type="evidence" value="ECO:0007669"/>
    <property type="project" value="UniProtKB-KW"/>
</dbReference>
<dbReference type="PROSITE" id="PS00211">
    <property type="entry name" value="ABC_TRANSPORTER_1"/>
    <property type="match status" value="1"/>
</dbReference>
<comment type="similarity">
    <text evidence="1">Belongs to the ABC transporter superfamily.</text>
</comment>
<evidence type="ECO:0000313" key="7">
    <source>
        <dbReference type="Proteomes" id="UP001198200"/>
    </source>
</evidence>
<dbReference type="Proteomes" id="UP001198200">
    <property type="component" value="Unassembled WGS sequence"/>
</dbReference>
<accession>A0AAE3JCN9</accession>
<protein>
    <submittedName>
        <fullName evidence="6">ATP-binding cassette domain-containing protein</fullName>
    </submittedName>
</protein>